<dbReference type="SMART" id="SM00256">
    <property type="entry name" value="FBOX"/>
    <property type="match status" value="1"/>
</dbReference>
<dbReference type="Gene3D" id="3.80.10.10">
    <property type="entry name" value="Ribonuclease Inhibitor"/>
    <property type="match status" value="1"/>
</dbReference>
<dbReference type="Pfam" id="PF12937">
    <property type="entry name" value="F-box-like"/>
    <property type="match status" value="1"/>
</dbReference>
<dbReference type="PANTHER" id="PTHR38926">
    <property type="entry name" value="F-BOX DOMAIN CONTAINING PROTEIN, EXPRESSED"/>
    <property type="match status" value="1"/>
</dbReference>
<comment type="caution">
    <text evidence="2">The sequence shown here is derived from an EMBL/GenBank/DDBJ whole genome shotgun (WGS) entry which is preliminary data.</text>
</comment>
<dbReference type="EMBL" id="CAJNOQ010002156">
    <property type="protein sequence ID" value="CAF0942335.1"/>
    <property type="molecule type" value="Genomic_DNA"/>
</dbReference>
<evidence type="ECO:0000259" key="1">
    <source>
        <dbReference type="PROSITE" id="PS50181"/>
    </source>
</evidence>
<organism evidence="2 4">
    <name type="scientific">Didymodactylos carnosus</name>
    <dbReference type="NCBI Taxonomy" id="1234261"/>
    <lineage>
        <taxon>Eukaryota</taxon>
        <taxon>Metazoa</taxon>
        <taxon>Spiralia</taxon>
        <taxon>Gnathifera</taxon>
        <taxon>Rotifera</taxon>
        <taxon>Eurotatoria</taxon>
        <taxon>Bdelloidea</taxon>
        <taxon>Philodinida</taxon>
        <taxon>Philodinidae</taxon>
        <taxon>Didymodactylos</taxon>
    </lineage>
</organism>
<gene>
    <name evidence="2" type="ORF">GPM918_LOCUS10779</name>
    <name evidence="3" type="ORF">SRO942_LOCUS10782</name>
</gene>
<dbReference type="Proteomes" id="UP000681722">
    <property type="component" value="Unassembled WGS sequence"/>
</dbReference>
<feature type="domain" description="F-box" evidence="1">
    <location>
        <begin position="25"/>
        <end position="71"/>
    </location>
</feature>
<reference evidence="2" key="1">
    <citation type="submission" date="2021-02" db="EMBL/GenBank/DDBJ databases">
        <authorList>
            <person name="Nowell W R."/>
        </authorList>
    </citation>
    <scope>NUCLEOTIDE SEQUENCE</scope>
</reference>
<dbReference type="PROSITE" id="PS50181">
    <property type="entry name" value="FBOX"/>
    <property type="match status" value="1"/>
</dbReference>
<evidence type="ECO:0000313" key="3">
    <source>
        <dbReference type="EMBL" id="CAF3718744.1"/>
    </source>
</evidence>
<dbReference type="EMBL" id="CAJOBC010002157">
    <property type="protein sequence ID" value="CAF3718744.1"/>
    <property type="molecule type" value="Genomic_DNA"/>
</dbReference>
<name>A0A814CGW5_9BILA</name>
<evidence type="ECO:0000313" key="2">
    <source>
        <dbReference type="EMBL" id="CAF0942335.1"/>
    </source>
</evidence>
<proteinExistence type="predicted"/>
<protein>
    <recommendedName>
        <fullName evidence="1">F-box domain-containing protein</fullName>
    </recommendedName>
</protein>
<accession>A0A814CGW5</accession>
<dbReference type="InterPro" id="IPR001810">
    <property type="entry name" value="F-box_dom"/>
</dbReference>
<dbReference type="SUPFAM" id="SSF52047">
    <property type="entry name" value="RNI-like"/>
    <property type="match status" value="1"/>
</dbReference>
<dbReference type="InterPro" id="IPR036047">
    <property type="entry name" value="F-box-like_dom_sf"/>
</dbReference>
<dbReference type="InterPro" id="IPR032675">
    <property type="entry name" value="LRR_dom_sf"/>
</dbReference>
<sequence>MVNSMSAHARKKAKKTLEQEIIVQDGKVFMLPDETLLYIFKYLNISELIIAGSICKTWRRIAYDDELWKRIDLTYRLLTVRQLMKFLKRFDRLITTDLRIKGLPQGFSKRKVASLCQCSKNLCDQIQISYTNLKHLYMFNFDFRDSQNRAQHISCLSKNLESIHLIQCEMPMISIQGNIDFLMVNNSMNFCLSHLQVLSFENSSCITSLSVSYLPKLCPNLIELNLSKCYRIVRGPAFSNMIMSYERTLRKLHLRQTNIDDDTIHCICRKLKRLIFIDIRECKNVTIMIVPNLHTLNQLQTLLAEKQLLTVYNKMNNVSR</sequence>
<dbReference type="PANTHER" id="PTHR38926:SF5">
    <property type="entry name" value="F-BOX AND LEUCINE-RICH REPEAT PROTEIN 6"/>
    <property type="match status" value="1"/>
</dbReference>
<keyword evidence="4" id="KW-1185">Reference proteome</keyword>
<dbReference type="OrthoDB" id="3219396at2759"/>
<dbReference type="Proteomes" id="UP000663829">
    <property type="component" value="Unassembled WGS sequence"/>
</dbReference>
<dbReference type="SUPFAM" id="SSF81383">
    <property type="entry name" value="F-box domain"/>
    <property type="match status" value="1"/>
</dbReference>
<dbReference type="AlphaFoldDB" id="A0A814CGW5"/>
<evidence type="ECO:0000313" key="4">
    <source>
        <dbReference type="Proteomes" id="UP000663829"/>
    </source>
</evidence>